<proteinExistence type="predicted"/>
<keyword evidence="4" id="KW-0677">Repeat</keyword>
<protein>
    <submittedName>
        <fullName evidence="5">WD_REPEATS_REGION domain-containing protein</fullName>
    </submittedName>
</protein>
<accession>A0A0R3TYE0</accession>
<dbReference type="InterPro" id="IPR001680">
    <property type="entry name" value="WD40_rpt"/>
</dbReference>
<evidence type="ECO:0000256" key="4">
    <source>
        <dbReference type="ARBA" id="ARBA00022737"/>
    </source>
</evidence>
<dbReference type="PANTHER" id="PTHR12442">
    <property type="entry name" value="DYNEIN INTERMEDIATE CHAIN"/>
    <property type="match status" value="1"/>
</dbReference>
<dbReference type="InterPro" id="IPR015943">
    <property type="entry name" value="WD40/YVTN_repeat-like_dom_sf"/>
</dbReference>
<dbReference type="Gene3D" id="2.130.10.10">
    <property type="entry name" value="YVTN repeat-like/Quinoprotein amine dehydrogenase"/>
    <property type="match status" value="1"/>
</dbReference>
<dbReference type="GO" id="GO:0005737">
    <property type="term" value="C:cytoplasm"/>
    <property type="evidence" value="ECO:0007669"/>
    <property type="project" value="UniProtKB-SubCell"/>
</dbReference>
<dbReference type="GO" id="GO:0045504">
    <property type="term" value="F:dynein heavy chain binding"/>
    <property type="evidence" value="ECO:0007669"/>
    <property type="project" value="TreeGrafter"/>
</dbReference>
<dbReference type="GO" id="GO:0045503">
    <property type="term" value="F:dynein light chain binding"/>
    <property type="evidence" value="ECO:0007669"/>
    <property type="project" value="TreeGrafter"/>
</dbReference>
<evidence type="ECO:0000256" key="1">
    <source>
        <dbReference type="ARBA" id="ARBA00004496"/>
    </source>
</evidence>
<keyword evidence="2" id="KW-0963">Cytoplasm</keyword>
<evidence type="ECO:0000256" key="3">
    <source>
        <dbReference type="ARBA" id="ARBA00022574"/>
    </source>
</evidence>
<dbReference type="AlphaFoldDB" id="A0A0R3TYE0"/>
<dbReference type="WBParaSite" id="HNAJ_0001288701-mRNA-1">
    <property type="protein sequence ID" value="HNAJ_0001288701-mRNA-1"/>
    <property type="gene ID" value="HNAJ_0001288701"/>
</dbReference>
<organism evidence="5">
    <name type="scientific">Rodentolepis nana</name>
    <name type="common">Dwarf tapeworm</name>
    <name type="synonym">Hymenolepis nana</name>
    <dbReference type="NCBI Taxonomy" id="102285"/>
    <lineage>
        <taxon>Eukaryota</taxon>
        <taxon>Metazoa</taxon>
        <taxon>Spiralia</taxon>
        <taxon>Lophotrochozoa</taxon>
        <taxon>Platyhelminthes</taxon>
        <taxon>Cestoda</taxon>
        <taxon>Eucestoda</taxon>
        <taxon>Cyclophyllidea</taxon>
        <taxon>Hymenolepididae</taxon>
        <taxon>Rodentolepis</taxon>
    </lineage>
</organism>
<evidence type="ECO:0000256" key="2">
    <source>
        <dbReference type="ARBA" id="ARBA00022490"/>
    </source>
</evidence>
<reference evidence="5" key="1">
    <citation type="submission" date="2017-02" db="UniProtKB">
        <authorList>
            <consortium name="WormBaseParasite"/>
        </authorList>
    </citation>
    <scope>IDENTIFICATION</scope>
</reference>
<dbReference type="GO" id="GO:0010970">
    <property type="term" value="P:transport along microtubule"/>
    <property type="evidence" value="ECO:0007669"/>
    <property type="project" value="TreeGrafter"/>
</dbReference>
<dbReference type="GO" id="GO:0005868">
    <property type="term" value="C:cytoplasmic dynein complex"/>
    <property type="evidence" value="ECO:0007669"/>
    <property type="project" value="TreeGrafter"/>
</dbReference>
<dbReference type="SMART" id="SM00320">
    <property type="entry name" value="WD40"/>
    <property type="match status" value="2"/>
</dbReference>
<evidence type="ECO:0000313" key="5">
    <source>
        <dbReference type="WBParaSite" id="HNAJ_0001288701-mRNA-1"/>
    </source>
</evidence>
<name>A0A0R3TYE0_RODNA</name>
<dbReference type="SUPFAM" id="SSF50978">
    <property type="entry name" value="WD40 repeat-like"/>
    <property type="match status" value="1"/>
</dbReference>
<dbReference type="InterPro" id="IPR036322">
    <property type="entry name" value="WD40_repeat_dom_sf"/>
</dbReference>
<dbReference type="PANTHER" id="PTHR12442:SF22">
    <property type="entry name" value="CYTOPLASMIC DYNEIN 1 INTERMEDIATE CHAIN-RELATED"/>
    <property type="match status" value="1"/>
</dbReference>
<dbReference type="InterPro" id="IPR050687">
    <property type="entry name" value="Dynein_IC"/>
</dbReference>
<comment type="subcellular location">
    <subcellularLocation>
        <location evidence="1">Cytoplasm</location>
    </subcellularLocation>
</comment>
<keyword evidence="3" id="KW-0853">WD repeat</keyword>
<dbReference type="STRING" id="102285.A0A0R3TYE0"/>
<sequence length="153" mass="17271">LNDGNIYLTTSMDCTAKLWSRTERLPLVSFEERSDYILNCDWSPSHPALFATVDLGGHLDIWNLIMNSEVPTASTILNNEASPNCCKFEKKGSHIAVGDDSGRTRIFAINDKIALARGEEWTVFEQQLRQLKDAAVREQKTDSLMRDFAFSDI</sequence>